<protein>
    <submittedName>
        <fullName evidence="1">Uncharacterized protein</fullName>
    </submittedName>
</protein>
<evidence type="ECO:0000313" key="1">
    <source>
        <dbReference type="EMBL" id="GAJ00298.1"/>
    </source>
</evidence>
<dbReference type="AlphaFoldDB" id="X1T4P6"/>
<feature type="non-terminal residue" evidence="1">
    <location>
        <position position="1"/>
    </location>
</feature>
<comment type="caution">
    <text evidence="1">The sequence shown here is derived from an EMBL/GenBank/DDBJ whole genome shotgun (WGS) entry which is preliminary data.</text>
</comment>
<reference evidence="1" key="1">
    <citation type="journal article" date="2014" name="Front. Microbiol.">
        <title>High frequency of phylogenetically diverse reductive dehalogenase-homologous genes in deep subseafloor sedimentary metagenomes.</title>
        <authorList>
            <person name="Kawai M."/>
            <person name="Futagami T."/>
            <person name="Toyoda A."/>
            <person name="Takaki Y."/>
            <person name="Nishi S."/>
            <person name="Hori S."/>
            <person name="Arai W."/>
            <person name="Tsubouchi T."/>
            <person name="Morono Y."/>
            <person name="Uchiyama I."/>
            <person name="Ito T."/>
            <person name="Fujiyama A."/>
            <person name="Inagaki F."/>
            <person name="Takami H."/>
        </authorList>
    </citation>
    <scope>NUCLEOTIDE SEQUENCE</scope>
    <source>
        <strain evidence="1">Expedition CK06-06</strain>
    </source>
</reference>
<sequence length="38" mass="3984">EMEVLSKMTENKEAAGKRVFPRLAPAAAGALDLGGRVV</sequence>
<accession>X1T4P6</accession>
<dbReference type="EMBL" id="BARW01019872">
    <property type="protein sequence ID" value="GAJ00298.1"/>
    <property type="molecule type" value="Genomic_DNA"/>
</dbReference>
<proteinExistence type="predicted"/>
<organism evidence="1">
    <name type="scientific">marine sediment metagenome</name>
    <dbReference type="NCBI Taxonomy" id="412755"/>
    <lineage>
        <taxon>unclassified sequences</taxon>
        <taxon>metagenomes</taxon>
        <taxon>ecological metagenomes</taxon>
    </lineage>
</organism>
<gene>
    <name evidence="1" type="ORF">S12H4_33679</name>
</gene>
<name>X1T4P6_9ZZZZ</name>